<protein>
    <submittedName>
        <fullName evidence="2">Uncharacterized protein</fullName>
    </submittedName>
</protein>
<feature type="transmembrane region" description="Helical" evidence="1">
    <location>
        <begin position="205"/>
        <end position="224"/>
    </location>
</feature>
<gene>
    <name evidence="2" type="ORF">C2G38_2153631</name>
</gene>
<keyword evidence="1" id="KW-0472">Membrane</keyword>
<evidence type="ECO:0000313" key="2">
    <source>
        <dbReference type="EMBL" id="RIB30059.1"/>
    </source>
</evidence>
<keyword evidence="3" id="KW-1185">Reference proteome</keyword>
<organism evidence="2 3">
    <name type="scientific">Gigaspora rosea</name>
    <dbReference type="NCBI Taxonomy" id="44941"/>
    <lineage>
        <taxon>Eukaryota</taxon>
        <taxon>Fungi</taxon>
        <taxon>Fungi incertae sedis</taxon>
        <taxon>Mucoromycota</taxon>
        <taxon>Glomeromycotina</taxon>
        <taxon>Glomeromycetes</taxon>
        <taxon>Diversisporales</taxon>
        <taxon>Gigasporaceae</taxon>
        <taxon>Gigaspora</taxon>
    </lineage>
</organism>
<evidence type="ECO:0000256" key="1">
    <source>
        <dbReference type="SAM" id="Phobius"/>
    </source>
</evidence>
<dbReference type="OrthoDB" id="2417415at2759"/>
<sequence>MNTSVLYSNPTLINAFPEVHAEYKFQNSPNGYNYTRGNYIQTLYYNRTNSTERFQANGAIILVIEEFTRGNDTEVIGFEYINRLWTLRIPETFRFPYNPDQNDTEFEIVSTPMAVKAYTCKVVRVKEGENGSYNFLLRYINADVDISGVIIGRDWNLAVINGHDTSIYEYSPAHWTSYLAVKDTQTASIENVPLQISTSCISVHSTYIILMVAYIIMFIIGWLFRQKIREKKFMAPDIVVEWASFAYKINNFRNLSNYKIKRGIRDDGIIVPEIITVNNESSEDNFDNEKPEFIA</sequence>
<reference evidence="2 3" key="1">
    <citation type="submission" date="2018-06" db="EMBL/GenBank/DDBJ databases">
        <title>Comparative genomics reveals the genomic features of Rhizophagus irregularis, R. cerebriforme, R. diaphanum and Gigaspora rosea, and their symbiotic lifestyle signature.</title>
        <authorList>
            <person name="Morin E."/>
            <person name="San Clemente H."/>
            <person name="Chen E.C.H."/>
            <person name="De La Providencia I."/>
            <person name="Hainaut M."/>
            <person name="Kuo A."/>
            <person name="Kohler A."/>
            <person name="Murat C."/>
            <person name="Tang N."/>
            <person name="Roy S."/>
            <person name="Loubradou J."/>
            <person name="Henrissat B."/>
            <person name="Grigoriev I.V."/>
            <person name="Corradi N."/>
            <person name="Roux C."/>
            <person name="Martin F.M."/>
        </authorList>
    </citation>
    <scope>NUCLEOTIDE SEQUENCE [LARGE SCALE GENOMIC DNA]</scope>
    <source>
        <strain evidence="2 3">DAOM 194757</strain>
    </source>
</reference>
<keyword evidence="1" id="KW-1133">Transmembrane helix</keyword>
<evidence type="ECO:0000313" key="3">
    <source>
        <dbReference type="Proteomes" id="UP000266673"/>
    </source>
</evidence>
<proteinExistence type="predicted"/>
<name>A0A397W9F5_9GLOM</name>
<dbReference type="Proteomes" id="UP000266673">
    <property type="component" value="Unassembled WGS sequence"/>
</dbReference>
<accession>A0A397W9F5</accession>
<dbReference type="AlphaFoldDB" id="A0A397W9F5"/>
<comment type="caution">
    <text evidence="2">The sequence shown here is derived from an EMBL/GenBank/DDBJ whole genome shotgun (WGS) entry which is preliminary data.</text>
</comment>
<dbReference type="EMBL" id="QKWP01000022">
    <property type="protein sequence ID" value="RIB30059.1"/>
    <property type="molecule type" value="Genomic_DNA"/>
</dbReference>
<keyword evidence="1" id="KW-0812">Transmembrane</keyword>